<sequence length="133" mass="15881">MKNIQTTIPSYVSSWTDKYFHQSAFDVPWSFPKQRVIKFLSRFKKDEKIKLFRGINKFNENGLEISSWTYDREIAKNYIQDGGRIIEREFSANEVVLDTTILNKEQRALMGYDYKFDDKEVLVINNKLKYYGK</sequence>
<evidence type="ECO:0000313" key="2">
    <source>
        <dbReference type="Proteomes" id="UP000228896"/>
    </source>
</evidence>
<reference evidence="2" key="1">
    <citation type="submission" date="2017-09" db="EMBL/GenBank/DDBJ databases">
        <title>Depth-based differentiation of microbial function through sediment-hosted aquifers and enrichment of novel symbionts in the deep terrestrial subsurface.</title>
        <authorList>
            <person name="Probst A.J."/>
            <person name="Ladd B."/>
            <person name="Jarett J.K."/>
            <person name="Geller-Mcgrath D.E."/>
            <person name="Sieber C.M.K."/>
            <person name="Emerson J.B."/>
            <person name="Anantharaman K."/>
            <person name="Thomas B.C."/>
            <person name="Malmstrom R."/>
            <person name="Stieglmeier M."/>
            <person name="Klingl A."/>
            <person name="Woyke T."/>
            <person name="Ryan C.M."/>
            <person name="Banfield J.F."/>
        </authorList>
    </citation>
    <scope>NUCLEOTIDE SEQUENCE [LARGE SCALE GENOMIC DNA]</scope>
</reference>
<dbReference type="AlphaFoldDB" id="A0A2M7DLB6"/>
<dbReference type="Proteomes" id="UP000228896">
    <property type="component" value="Unassembled WGS sequence"/>
</dbReference>
<name>A0A2M7DLB6_9BACT</name>
<evidence type="ECO:0000313" key="1">
    <source>
        <dbReference type="EMBL" id="PIV50583.1"/>
    </source>
</evidence>
<dbReference type="EMBL" id="PETS01000119">
    <property type="protein sequence ID" value="PIV50583.1"/>
    <property type="molecule type" value="Genomic_DNA"/>
</dbReference>
<proteinExistence type="predicted"/>
<comment type="caution">
    <text evidence="1">The sequence shown here is derived from an EMBL/GenBank/DDBJ whole genome shotgun (WGS) entry which is preliminary data.</text>
</comment>
<accession>A0A2M7DLB6</accession>
<gene>
    <name evidence="1" type="ORF">COS18_04655</name>
</gene>
<protein>
    <submittedName>
        <fullName evidence="1">Uncharacterized protein</fullName>
    </submittedName>
</protein>
<organism evidence="1 2">
    <name type="scientific">Candidatus Falkowbacteria bacterium CG02_land_8_20_14_3_00_36_14</name>
    <dbReference type="NCBI Taxonomy" id="1974560"/>
    <lineage>
        <taxon>Bacteria</taxon>
        <taxon>Candidatus Falkowiibacteriota</taxon>
    </lineage>
</organism>